<evidence type="ECO:0000313" key="7">
    <source>
        <dbReference type="Proteomes" id="UP000221168"/>
    </source>
</evidence>
<dbReference type="GO" id="GO:0043565">
    <property type="term" value="F:sequence-specific DNA binding"/>
    <property type="evidence" value="ECO:0007669"/>
    <property type="project" value="TreeGrafter"/>
</dbReference>
<dbReference type="InterPro" id="IPR058163">
    <property type="entry name" value="LysR-type_TF_proteobact-type"/>
</dbReference>
<dbReference type="InterPro" id="IPR000847">
    <property type="entry name" value="LysR_HTH_N"/>
</dbReference>
<evidence type="ECO:0000256" key="3">
    <source>
        <dbReference type="ARBA" id="ARBA00023125"/>
    </source>
</evidence>
<comment type="similarity">
    <text evidence="1">Belongs to the LysR transcriptional regulatory family.</text>
</comment>
<evidence type="ECO:0000256" key="4">
    <source>
        <dbReference type="ARBA" id="ARBA00023163"/>
    </source>
</evidence>
<dbReference type="GO" id="GO:0006351">
    <property type="term" value="P:DNA-templated transcription"/>
    <property type="evidence" value="ECO:0007669"/>
    <property type="project" value="TreeGrafter"/>
</dbReference>
<dbReference type="Gene3D" id="3.40.190.10">
    <property type="entry name" value="Periplasmic binding protein-like II"/>
    <property type="match status" value="2"/>
</dbReference>
<proteinExistence type="inferred from homology"/>
<evidence type="ECO:0000256" key="2">
    <source>
        <dbReference type="ARBA" id="ARBA00023015"/>
    </source>
</evidence>
<keyword evidence="7" id="KW-1185">Reference proteome</keyword>
<organism evidence="6 7">
    <name type="scientific">Zhengella mangrovi</name>
    <dbReference type="NCBI Taxonomy" id="1982044"/>
    <lineage>
        <taxon>Bacteria</taxon>
        <taxon>Pseudomonadati</taxon>
        <taxon>Pseudomonadota</taxon>
        <taxon>Alphaproteobacteria</taxon>
        <taxon>Hyphomicrobiales</taxon>
        <taxon>Notoacmeibacteraceae</taxon>
        <taxon>Zhengella</taxon>
    </lineage>
</organism>
<sequence length="304" mass="33561">MRELNRVHLTGLRAVEATARLGSLKAAADELGVTPGAVSQQIQRTEDMLGRPLFQRSARGLSLTPVGEEVAEWLTRGMNDLATAVRLADPGRDQTLVVSVAPIFASRWLVWRLKRFYRRHPGIKVRIQPEVGLVDPGHSDIDLCIRVGRGPWPGVNAEKLLEQRVFPVCSARIADQVRSRADLLRFPVIREDDNLLGWAEWLACHGMDDVTLPDGPALSDGSLCLDMAMTGQGVYMAWETLASDAIVRGQIVQPFPERVETGAGYWLITPKGRTAPAKLRAFTTFLREEIARSIAEWRGTPPAG</sequence>
<dbReference type="EMBL" id="PDVP01000002">
    <property type="protein sequence ID" value="PHP68235.1"/>
    <property type="molecule type" value="Genomic_DNA"/>
</dbReference>
<keyword evidence="2" id="KW-0805">Transcription regulation</keyword>
<evidence type="ECO:0000259" key="5">
    <source>
        <dbReference type="PROSITE" id="PS50931"/>
    </source>
</evidence>
<name>A0A2G1QRV5_9HYPH</name>
<evidence type="ECO:0000256" key="1">
    <source>
        <dbReference type="ARBA" id="ARBA00009437"/>
    </source>
</evidence>
<dbReference type="AlphaFoldDB" id="A0A2G1QRV5"/>
<dbReference type="GO" id="GO:0003700">
    <property type="term" value="F:DNA-binding transcription factor activity"/>
    <property type="evidence" value="ECO:0007669"/>
    <property type="project" value="InterPro"/>
</dbReference>
<dbReference type="OrthoDB" id="9807765at2"/>
<keyword evidence="3" id="KW-0238">DNA-binding</keyword>
<dbReference type="PROSITE" id="PS50931">
    <property type="entry name" value="HTH_LYSR"/>
    <property type="match status" value="1"/>
</dbReference>
<feature type="domain" description="HTH lysR-type" evidence="5">
    <location>
        <begin position="7"/>
        <end position="64"/>
    </location>
</feature>
<dbReference type="Pfam" id="PF00126">
    <property type="entry name" value="HTH_1"/>
    <property type="match status" value="1"/>
</dbReference>
<dbReference type="SUPFAM" id="SSF53850">
    <property type="entry name" value="Periplasmic binding protein-like II"/>
    <property type="match status" value="1"/>
</dbReference>
<dbReference type="CDD" id="cd08432">
    <property type="entry name" value="PBP2_GcdR_TrpI_HvrB_AmpR_like"/>
    <property type="match status" value="1"/>
</dbReference>
<dbReference type="SUPFAM" id="SSF46785">
    <property type="entry name" value="Winged helix' DNA-binding domain"/>
    <property type="match status" value="1"/>
</dbReference>
<dbReference type="PANTHER" id="PTHR30537">
    <property type="entry name" value="HTH-TYPE TRANSCRIPTIONAL REGULATOR"/>
    <property type="match status" value="1"/>
</dbReference>
<dbReference type="Gene3D" id="1.10.10.10">
    <property type="entry name" value="Winged helix-like DNA-binding domain superfamily/Winged helix DNA-binding domain"/>
    <property type="match status" value="1"/>
</dbReference>
<accession>A0A2G1QRV5</accession>
<comment type="caution">
    <text evidence="6">The sequence shown here is derived from an EMBL/GenBank/DDBJ whole genome shotgun (WGS) entry which is preliminary data.</text>
</comment>
<dbReference type="PANTHER" id="PTHR30537:SF26">
    <property type="entry name" value="GLYCINE CLEAVAGE SYSTEM TRANSCRIPTIONAL ACTIVATOR"/>
    <property type="match status" value="1"/>
</dbReference>
<dbReference type="Proteomes" id="UP000221168">
    <property type="component" value="Unassembled WGS sequence"/>
</dbReference>
<dbReference type="InterPro" id="IPR036388">
    <property type="entry name" value="WH-like_DNA-bd_sf"/>
</dbReference>
<reference evidence="6 7" key="1">
    <citation type="submission" date="2017-10" db="EMBL/GenBank/DDBJ databases">
        <title>Sedimentibacterium mangrovi gen. nov., sp. nov., a novel member of family Phyllobacteriacea isolated from mangrove sediment.</title>
        <authorList>
            <person name="Liao H."/>
            <person name="Tian Y."/>
        </authorList>
    </citation>
    <scope>NUCLEOTIDE SEQUENCE [LARGE SCALE GENOMIC DNA]</scope>
    <source>
        <strain evidence="6 7">X9-2-2</strain>
    </source>
</reference>
<dbReference type="RefSeq" id="WP_099304901.1">
    <property type="nucleotide sequence ID" value="NZ_PDVP01000002.1"/>
</dbReference>
<evidence type="ECO:0000313" key="6">
    <source>
        <dbReference type="EMBL" id="PHP68235.1"/>
    </source>
</evidence>
<keyword evidence="4" id="KW-0804">Transcription</keyword>
<dbReference type="InterPro" id="IPR005119">
    <property type="entry name" value="LysR_subst-bd"/>
</dbReference>
<gene>
    <name evidence="6" type="ORF">CSC94_06165</name>
</gene>
<protein>
    <submittedName>
        <fullName evidence="6">LysR family transcriptional regulator</fullName>
    </submittedName>
</protein>
<dbReference type="Pfam" id="PF03466">
    <property type="entry name" value="LysR_substrate"/>
    <property type="match status" value="1"/>
</dbReference>
<dbReference type="InterPro" id="IPR036390">
    <property type="entry name" value="WH_DNA-bd_sf"/>
</dbReference>